<feature type="domain" description="Cyclin-like" evidence="11">
    <location>
        <begin position="268"/>
        <end position="353"/>
    </location>
</feature>
<keyword evidence="13" id="KW-1185">Reference proteome</keyword>
<dbReference type="InterPro" id="IPR011665">
    <property type="entry name" value="BRF1_TBP-bd_dom"/>
</dbReference>
<evidence type="ECO:0000313" key="12">
    <source>
        <dbReference type="EMBL" id="KAJ9640597.1"/>
    </source>
</evidence>
<dbReference type="PANTHER" id="PTHR11618">
    <property type="entry name" value="TRANSCRIPTION INITIATION FACTOR IIB-RELATED"/>
    <property type="match status" value="1"/>
</dbReference>
<dbReference type="GO" id="GO:0097550">
    <property type="term" value="C:transcription preinitiation complex"/>
    <property type="evidence" value="ECO:0007669"/>
    <property type="project" value="TreeGrafter"/>
</dbReference>
<dbReference type="GO" id="GO:0000126">
    <property type="term" value="C:transcription factor TFIIIB complex"/>
    <property type="evidence" value="ECO:0007669"/>
    <property type="project" value="TreeGrafter"/>
</dbReference>
<keyword evidence="5" id="KW-0862">Zinc</keyword>
<keyword evidence="4" id="KW-0863">Zinc-finger</keyword>
<comment type="caution">
    <text evidence="12">The sequence shown here is derived from an EMBL/GenBank/DDBJ whole genome shotgun (WGS) entry which is preliminary data.</text>
</comment>
<evidence type="ECO:0000259" key="11">
    <source>
        <dbReference type="SMART" id="SM00385"/>
    </source>
</evidence>
<dbReference type="InterPro" id="IPR013150">
    <property type="entry name" value="TFIIB_cyclin"/>
</dbReference>
<keyword evidence="6" id="KW-0805">Transcription regulation</keyword>
<keyword evidence="9" id="KW-0539">Nucleus</keyword>
<feature type="compositionally biased region" description="Basic and acidic residues" evidence="10">
    <location>
        <begin position="992"/>
        <end position="1001"/>
    </location>
</feature>
<feature type="region of interest" description="Disordered" evidence="10">
    <location>
        <begin position="374"/>
        <end position="587"/>
    </location>
</feature>
<sequence length="1063" mass="115514">MPTLKPPPPKPRAGQHRRAIPRGRIEGLGSPGPVSSIRATTPSFRRASTPSIQRPVGGKVLKCTNPTCPNPHIVESEQGLICDTCGAVALEESGLVSEQGFGETDSGAITALGVRVNENQTHQRTYAPGGALGNAGREPTINRERSEQQARTIMQSYQTLLGVRQAEVDAGLQLFKLAWGYSFVQGRTIDSVAVVCLYLACRRKHEQIQNERRPMYSLMLIDFAEKLNIDVFFLGKMYSDLVRKLYLQSDGSIKGDVSSDLLAMGPEVLVNRFVDELEFDKAHRDKIKMDAIRIVQRMKRDWMSTGRRPSGVCGAAVILAARMNNYRRTTREVVLTAKVTEITINKRLEEFQDTASSRLSVSQFRDNTVLDAQIASDPPAYQRAHNPKPLKKKRGRPRKIPPPEATAEPETGSSVVQETGDGGPPLKRARVDADGYKIPDIPQRPTPIDPALTRTDAGAPAAGPTSDEDPARAPEVRRRKRTFVVPPPSEAELAIESEIEQDIQLAFRDNPELAPNRVQNNDTRPADADRPTPAPLPLPDDGGDALNPLGPHRKDKTPGPRVDSDAGNTGCVSLSPTIRPEEFDSDEDVSMCLLSEEESTIKETIWLAMNGDWIRKNHYKQIKQQLKDDELRARGLDPAKEALKEKLAKGRRKDGTKKPGRRGDVSYLDEQAKAEPGRGDRERSAAESVRKMFKTRGVYSRRVNYDVLDSIYGITGGGDDDDASGESRSASRSQSVASDMPRDAREGSVASSVASTTLGPEGIFRGNSGTSGKNRTKASFAAERRERKRREQSSSQAPRDLREGSNVSDAVRSRSPSEAAPGVETHERVVVKRKREASGSSSEALLAAADEEGRDVETGRTVPRHQGHLSPPATQNPETAPSVGTSSDVPIIASSSSQGPQQQQQRTPPATQSQQGPSPVHADGGIPIVASTQSQGPPGVRVTSDIPAVGSSSVAVQKPRSPSSATTGPTTQVRTGTKGTTATVANHSSRIGRQEAEKTGDQDGSDDDEDEEDEEEDDDDEDLDDDDDDDEEDAGEDYVREIDDGDIDAAFDGRYGDDGDEDW</sequence>
<dbReference type="FunFam" id="1.10.472.10:FF:000002">
    <property type="entry name" value="Transcription factor IIIB 90 kDa subunit"/>
    <property type="match status" value="1"/>
</dbReference>
<feature type="compositionally biased region" description="Low complexity" evidence="10">
    <location>
        <begin position="886"/>
        <end position="915"/>
    </location>
</feature>
<dbReference type="AlphaFoldDB" id="A0AA38Y9J4"/>
<dbReference type="Pfam" id="PF07741">
    <property type="entry name" value="BRF1"/>
    <property type="match status" value="1"/>
</dbReference>
<dbReference type="GO" id="GO:0070897">
    <property type="term" value="P:transcription preinitiation complex assembly"/>
    <property type="evidence" value="ECO:0007669"/>
    <property type="project" value="InterPro"/>
</dbReference>
<evidence type="ECO:0000256" key="3">
    <source>
        <dbReference type="ARBA" id="ARBA00022723"/>
    </source>
</evidence>
<comment type="similarity">
    <text evidence="2">Belongs to the TFIIB family.</text>
</comment>
<evidence type="ECO:0000256" key="6">
    <source>
        <dbReference type="ARBA" id="ARBA00023015"/>
    </source>
</evidence>
<dbReference type="InterPro" id="IPR013763">
    <property type="entry name" value="Cyclin-like_dom"/>
</dbReference>
<name>A0AA38Y9J4_9EURO</name>
<keyword evidence="3" id="KW-0479">Metal-binding</keyword>
<evidence type="ECO:0000256" key="7">
    <source>
        <dbReference type="ARBA" id="ARBA00023159"/>
    </source>
</evidence>
<dbReference type="SMART" id="SM00385">
    <property type="entry name" value="CYCLIN"/>
    <property type="match status" value="1"/>
</dbReference>
<feature type="compositionally biased region" description="Basic and acidic residues" evidence="10">
    <location>
        <begin position="782"/>
        <end position="792"/>
    </location>
</feature>
<feature type="region of interest" description="Disordered" evidence="10">
    <location>
        <begin position="714"/>
        <end position="1063"/>
    </location>
</feature>
<feature type="compositionally biased region" description="Pro residues" evidence="10">
    <location>
        <begin position="1"/>
        <end position="11"/>
    </location>
</feature>
<dbReference type="Gene3D" id="1.10.472.10">
    <property type="entry name" value="Cyclin-like"/>
    <property type="match status" value="2"/>
</dbReference>
<evidence type="ECO:0000256" key="8">
    <source>
        <dbReference type="ARBA" id="ARBA00023163"/>
    </source>
</evidence>
<evidence type="ECO:0000256" key="2">
    <source>
        <dbReference type="ARBA" id="ARBA00010857"/>
    </source>
</evidence>
<dbReference type="GO" id="GO:0005634">
    <property type="term" value="C:nucleus"/>
    <property type="evidence" value="ECO:0007669"/>
    <property type="project" value="UniProtKB-SubCell"/>
</dbReference>
<dbReference type="GO" id="GO:0008270">
    <property type="term" value="F:zinc ion binding"/>
    <property type="evidence" value="ECO:0007669"/>
    <property type="project" value="UniProtKB-KW"/>
</dbReference>
<feature type="compositionally biased region" description="Basic and acidic residues" evidence="10">
    <location>
        <begin position="670"/>
        <end position="690"/>
    </location>
</feature>
<feature type="compositionally biased region" description="Low complexity" evidence="10">
    <location>
        <begin position="966"/>
        <end position="985"/>
    </location>
</feature>
<evidence type="ECO:0000313" key="13">
    <source>
        <dbReference type="Proteomes" id="UP001172681"/>
    </source>
</evidence>
<feature type="compositionally biased region" description="Low complexity" evidence="10">
    <location>
        <begin position="726"/>
        <end position="739"/>
    </location>
</feature>
<feature type="compositionally biased region" description="Polar residues" evidence="10">
    <location>
        <begin position="872"/>
        <end position="885"/>
    </location>
</feature>
<feature type="compositionally biased region" description="Basic residues" evidence="10">
    <location>
        <begin position="385"/>
        <end position="399"/>
    </location>
</feature>
<evidence type="ECO:0000256" key="4">
    <source>
        <dbReference type="ARBA" id="ARBA00022771"/>
    </source>
</evidence>
<dbReference type="Proteomes" id="UP001172681">
    <property type="component" value="Unassembled WGS sequence"/>
</dbReference>
<keyword evidence="8" id="KW-0804">Transcription</keyword>
<organism evidence="12 13">
    <name type="scientific">Knufia peltigerae</name>
    <dbReference type="NCBI Taxonomy" id="1002370"/>
    <lineage>
        <taxon>Eukaryota</taxon>
        <taxon>Fungi</taxon>
        <taxon>Dikarya</taxon>
        <taxon>Ascomycota</taxon>
        <taxon>Pezizomycotina</taxon>
        <taxon>Eurotiomycetes</taxon>
        <taxon>Chaetothyriomycetidae</taxon>
        <taxon>Chaetothyriales</taxon>
        <taxon>Trichomeriaceae</taxon>
        <taxon>Knufia</taxon>
    </lineage>
</organism>
<feature type="compositionally biased region" description="Polar residues" evidence="10">
    <location>
        <begin position="950"/>
        <end position="965"/>
    </location>
</feature>
<comment type="subcellular location">
    <subcellularLocation>
        <location evidence="1">Nucleus</location>
    </subcellularLocation>
</comment>
<evidence type="ECO:0000256" key="1">
    <source>
        <dbReference type="ARBA" id="ARBA00004123"/>
    </source>
</evidence>
<feature type="region of interest" description="Disordered" evidence="10">
    <location>
        <begin position="125"/>
        <end position="147"/>
    </location>
</feature>
<dbReference type="Pfam" id="PF00382">
    <property type="entry name" value="TFIIB"/>
    <property type="match status" value="1"/>
</dbReference>
<evidence type="ECO:0000256" key="10">
    <source>
        <dbReference type="SAM" id="MobiDB-lite"/>
    </source>
</evidence>
<dbReference type="GO" id="GO:0000995">
    <property type="term" value="F:RNA polymerase III general transcription initiation factor activity"/>
    <property type="evidence" value="ECO:0007669"/>
    <property type="project" value="TreeGrafter"/>
</dbReference>
<keyword evidence="7" id="KW-0010">Activator</keyword>
<feature type="region of interest" description="Disordered" evidence="10">
    <location>
        <begin position="644"/>
        <end position="693"/>
    </location>
</feature>
<gene>
    <name evidence="12" type="primary">BRF1</name>
    <name evidence="12" type="ORF">H2204_003225</name>
</gene>
<dbReference type="CDD" id="cd20554">
    <property type="entry name" value="CYCLIN_TFIIIB90_rpt2"/>
    <property type="match status" value="1"/>
</dbReference>
<dbReference type="SUPFAM" id="SSF47954">
    <property type="entry name" value="Cyclin-like"/>
    <property type="match status" value="2"/>
</dbReference>
<proteinExistence type="inferred from homology"/>
<dbReference type="InterPro" id="IPR000812">
    <property type="entry name" value="TFIIB"/>
</dbReference>
<feature type="compositionally biased region" description="Acidic residues" evidence="10">
    <location>
        <begin position="1003"/>
        <end position="1036"/>
    </location>
</feature>
<feature type="compositionally biased region" description="Polar residues" evidence="10">
    <location>
        <begin position="37"/>
        <end position="52"/>
    </location>
</feature>
<feature type="compositionally biased region" description="Polar residues" evidence="10">
    <location>
        <begin position="566"/>
        <end position="576"/>
    </location>
</feature>
<dbReference type="Gene3D" id="1.20.5.650">
    <property type="entry name" value="Single helix bin"/>
    <property type="match status" value="1"/>
</dbReference>
<feature type="compositionally biased region" description="Basic residues" evidence="10">
    <location>
        <begin position="649"/>
        <end position="660"/>
    </location>
</feature>
<accession>A0AA38Y9J4</accession>
<dbReference type="PANTHER" id="PTHR11618:SF4">
    <property type="entry name" value="TRANSCRIPTION FACTOR IIIB 90 KDA SUBUNIT"/>
    <property type="match status" value="1"/>
</dbReference>
<dbReference type="GO" id="GO:0017025">
    <property type="term" value="F:TBP-class protein binding"/>
    <property type="evidence" value="ECO:0007669"/>
    <property type="project" value="InterPro"/>
</dbReference>
<feature type="region of interest" description="Disordered" evidence="10">
    <location>
        <begin position="1"/>
        <end position="53"/>
    </location>
</feature>
<evidence type="ECO:0000256" key="9">
    <source>
        <dbReference type="ARBA" id="ARBA00023242"/>
    </source>
</evidence>
<dbReference type="InterPro" id="IPR036915">
    <property type="entry name" value="Cyclin-like_sf"/>
</dbReference>
<protein>
    <submittedName>
        <fullName evidence="12">Transcription factor TFIIIB subunit brf1</fullName>
    </submittedName>
</protein>
<dbReference type="EMBL" id="JAPDRN010000014">
    <property type="protein sequence ID" value="KAJ9640597.1"/>
    <property type="molecule type" value="Genomic_DNA"/>
</dbReference>
<feature type="compositionally biased region" description="Low complexity" evidence="10">
    <location>
        <begin position="838"/>
        <end position="848"/>
    </location>
</feature>
<dbReference type="GO" id="GO:0001006">
    <property type="term" value="F:RNA polymerase III type 3 promoter sequence-specific DNA binding"/>
    <property type="evidence" value="ECO:0007669"/>
    <property type="project" value="TreeGrafter"/>
</dbReference>
<feature type="compositionally biased region" description="Polar residues" evidence="10">
    <location>
        <begin position="749"/>
        <end position="758"/>
    </location>
</feature>
<evidence type="ECO:0000256" key="5">
    <source>
        <dbReference type="ARBA" id="ARBA00022833"/>
    </source>
</evidence>
<reference evidence="12" key="1">
    <citation type="submission" date="2022-10" db="EMBL/GenBank/DDBJ databases">
        <title>Culturing micro-colonial fungi from biological soil crusts in the Mojave desert and describing Neophaeococcomyces mojavensis, and introducing the new genera and species Taxawa tesnikishii.</title>
        <authorList>
            <person name="Kurbessoian T."/>
            <person name="Stajich J.E."/>
        </authorList>
    </citation>
    <scope>NUCLEOTIDE SEQUENCE</scope>
    <source>
        <strain evidence="12">TK_35</strain>
    </source>
</reference>